<gene>
    <name evidence="1" type="ORF">GS424_008230</name>
</gene>
<dbReference type="EMBL" id="CP063310">
    <property type="protein sequence ID" value="QOS69810.1"/>
    <property type="molecule type" value="Genomic_DNA"/>
</dbReference>
<organism evidence="1 2">
    <name type="scientific">Eggerthella guodeyinii</name>
    <dbReference type="NCBI Taxonomy" id="2690837"/>
    <lineage>
        <taxon>Bacteria</taxon>
        <taxon>Bacillati</taxon>
        <taxon>Actinomycetota</taxon>
        <taxon>Coriobacteriia</taxon>
        <taxon>Eggerthellales</taxon>
        <taxon>Eggerthellaceae</taxon>
        <taxon>Eggerthella</taxon>
    </lineage>
</organism>
<protein>
    <submittedName>
        <fullName evidence="1">Uncharacterized protein</fullName>
    </submittedName>
</protein>
<reference evidence="1 2" key="1">
    <citation type="submission" date="2020-10" db="EMBL/GenBank/DDBJ databases">
        <title>Eggerthella sp. nov., isolated from human feces.</title>
        <authorList>
            <person name="Yajun G."/>
        </authorList>
    </citation>
    <scope>NUCLEOTIDE SEQUENCE [LARGE SCALE GENOMIC DNA]</scope>
    <source>
        <strain evidence="1 2">HF-1101</strain>
    </source>
</reference>
<dbReference type="Proteomes" id="UP000478463">
    <property type="component" value="Chromosome"/>
</dbReference>
<dbReference type="RefSeq" id="WP_160941603.1">
    <property type="nucleotide sequence ID" value="NZ_CP063310.1"/>
</dbReference>
<accession>A0A6L7IRU5</accession>
<evidence type="ECO:0000313" key="2">
    <source>
        <dbReference type="Proteomes" id="UP000478463"/>
    </source>
</evidence>
<dbReference type="KEGG" id="egd:GS424_008230"/>
<name>A0A6L7IRU5_9ACTN</name>
<sequence>MNATKRKSNVARVGVLALALALVSACLLGGTLAKYSTEVTGTGSATVAKWSFTANGATDKFDVSLVDETQTGVAKGRIAPGAKGSFAIELDANGSEVAVDYTIAFSKLTDMPDGLKFYSDSDRKNAIDDLGTYKGLNGTIALADVGTSVTETVYWAWAEGADAEDTAAGKDPKAGTFAVTVTGTQKTDAAAA</sequence>
<evidence type="ECO:0000313" key="1">
    <source>
        <dbReference type="EMBL" id="QOS69810.1"/>
    </source>
</evidence>
<dbReference type="PROSITE" id="PS51257">
    <property type="entry name" value="PROKAR_LIPOPROTEIN"/>
    <property type="match status" value="1"/>
</dbReference>
<proteinExistence type="predicted"/>
<dbReference type="AlphaFoldDB" id="A0A6L7IRU5"/>